<proteinExistence type="predicted"/>
<dbReference type="OrthoDB" id="206213at2759"/>
<evidence type="ECO:0000313" key="9">
    <source>
        <dbReference type="EMBL" id="KAF3769278.1"/>
    </source>
</evidence>
<dbReference type="PANTHER" id="PTHR12992:SF24">
    <property type="entry name" value="PEROXISOMAL COENZYME A DIPHOSPHATASE NUDT7"/>
    <property type="match status" value="1"/>
</dbReference>
<dbReference type="Proteomes" id="UP000803844">
    <property type="component" value="Unassembled WGS sequence"/>
</dbReference>
<evidence type="ECO:0000256" key="6">
    <source>
        <dbReference type="ARBA" id="ARBA00023211"/>
    </source>
</evidence>
<dbReference type="InterPro" id="IPR045121">
    <property type="entry name" value="CoAse"/>
</dbReference>
<organism evidence="9 10">
    <name type="scientific">Cryphonectria parasitica (strain ATCC 38755 / EP155)</name>
    <dbReference type="NCBI Taxonomy" id="660469"/>
    <lineage>
        <taxon>Eukaryota</taxon>
        <taxon>Fungi</taxon>
        <taxon>Dikarya</taxon>
        <taxon>Ascomycota</taxon>
        <taxon>Pezizomycotina</taxon>
        <taxon>Sordariomycetes</taxon>
        <taxon>Sordariomycetidae</taxon>
        <taxon>Diaporthales</taxon>
        <taxon>Cryphonectriaceae</taxon>
        <taxon>Cryphonectria-Endothia species complex</taxon>
        <taxon>Cryphonectria</taxon>
    </lineage>
</organism>
<dbReference type="GeneID" id="63838394"/>
<evidence type="ECO:0000256" key="2">
    <source>
        <dbReference type="ARBA" id="ARBA00001946"/>
    </source>
</evidence>
<feature type="region of interest" description="Disordered" evidence="7">
    <location>
        <begin position="299"/>
        <end position="322"/>
    </location>
</feature>
<sequence length="322" mass="36051">MSSILTRSQAAVARLRAFRPPPFPLWDRLPLSRRAAVLILLYADRRGNLRVVLTMRAATLRSFSGHAAFPGGKADTLEETPYQIARREAWEEIGLPVDDTKIPAPFRIEHLCCLPHSLAKTELAVRPCVALLHSDDQPAGAGGAAQPSPTVDESLMPRLDPKEVAAVFSGPLHNFLLAEDEVLPGDRERGVQIPPGKWYEGKWIEFKDVPWRAHYFYVPVTHQRVTKPKEREDGLAALAESVEEQEEEAARYMVWGMTGRMLVDTARIAYGEEPEFEHNKHYGDEALLEALAGAGKLYEKKRRPEGEMAPEEVKKAKDGSRM</sequence>
<keyword evidence="5" id="KW-0460">Magnesium</keyword>
<dbReference type="AlphaFoldDB" id="A0A9P5CSG1"/>
<dbReference type="GO" id="GO:0046872">
    <property type="term" value="F:metal ion binding"/>
    <property type="evidence" value="ECO:0007669"/>
    <property type="project" value="UniProtKB-KW"/>
</dbReference>
<feature type="domain" description="Nudix hydrolase" evidence="8">
    <location>
        <begin position="32"/>
        <end position="206"/>
    </location>
</feature>
<keyword evidence="4" id="KW-0378">Hydrolase</keyword>
<dbReference type="GO" id="GO:0015938">
    <property type="term" value="P:coenzyme A catabolic process"/>
    <property type="evidence" value="ECO:0007669"/>
    <property type="project" value="TreeGrafter"/>
</dbReference>
<protein>
    <recommendedName>
        <fullName evidence="8">Nudix hydrolase domain-containing protein</fullName>
    </recommendedName>
</protein>
<dbReference type="GO" id="GO:0010945">
    <property type="term" value="F:coenzyme A diphosphatase activity"/>
    <property type="evidence" value="ECO:0007669"/>
    <property type="project" value="InterPro"/>
</dbReference>
<dbReference type="Gene3D" id="3.90.79.10">
    <property type="entry name" value="Nucleoside Triphosphate Pyrophosphohydrolase"/>
    <property type="match status" value="1"/>
</dbReference>
<dbReference type="InterPro" id="IPR000086">
    <property type="entry name" value="NUDIX_hydrolase_dom"/>
</dbReference>
<gene>
    <name evidence="9" type="ORF">M406DRAFT_337523</name>
</gene>
<evidence type="ECO:0000256" key="1">
    <source>
        <dbReference type="ARBA" id="ARBA00001936"/>
    </source>
</evidence>
<evidence type="ECO:0000313" key="10">
    <source>
        <dbReference type="Proteomes" id="UP000803844"/>
    </source>
</evidence>
<evidence type="ECO:0000259" key="8">
    <source>
        <dbReference type="PROSITE" id="PS51462"/>
    </source>
</evidence>
<feature type="region of interest" description="Disordered" evidence="7">
    <location>
        <begin position="136"/>
        <end position="155"/>
    </location>
</feature>
<dbReference type="InterPro" id="IPR015797">
    <property type="entry name" value="NUDIX_hydrolase-like_dom_sf"/>
</dbReference>
<feature type="compositionally biased region" description="Basic and acidic residues" evidence="7">
    <location>
        <begin position="302"/>
        <end position="322"/>
    </location>
</feature>
<evidence type="ECO:0000256" key="7">
    <source>
        <dbReference type="SAM" id="MobiDB-lite"/>
    </source>
</evidence>
<dbReference type="Pfam" id="PF00293">
    <property type="entry name" value="NUDIX"/>
    <property type="match status" value="1"/>
</dbReference>
<dbReference type="RefSeq" id="XP_040780239.1">
    <property type="nucleotide sequence ID" value="XM_040921265.1"/>
</dbReference>
<dbReference type="FunFam" id="3.90.79.10:FF:000053">
    <property type="entry name" value="Coenzyme A diphosphatase"/>
    <property type="match status" value="1"/>
</dbReference>
<name>A0A9P5CSG1_CRYP1</name>
<keyword evidence="10" id="KW-1185">Reference proteome</keyword>
<comment type="cofactor">
    <cofactor evidence="2">
        <name>Mg(2+)</name>
        <dbReference type="ChEBI" id="CHEBI:18420"/>
    </cofactor>
</comment>
<dbReference type="EMBL" id="MU032345">
    <property type="protein sequence ID" value="KAF3769278.1"/>
    <property type="molecule type" value="Genomic_DNA"/>
</dbReference>
<reference evidence="9" key="1">
    <citation type="journal article" date="2020" name="Phytopathology">
        <title>Genome sequence of the chestnut blight fungus Cryphonectria parasitica EP155: A fundamental resource for an archetypical invasive plant pathogen.</title>
        <authorList>
            <person name="Crouch J.A."/>
            <person name="Dawe A."/>
            <person name="Aerts A."/>
            <person name="Barry K."/>
            <person name="Churchill A.C.L."/>
            <person name="Grimwood J."/>
            <person name="Hillman B."/>
            <person name="Milgroom M.G."/>
            <person name="Pangilinan J."/>
            <person name="Smith M."/>
            <person name="Salamov A."/>
            <person name="Schmutz J."/>
            <person name="Yadav J."/>
            <person name="Grigoriev I.V."/>
            <person name="Nuss D."/>
        </authorList>
    </citation>
    <scope>NUCLEOTIDE SEQUENCE</scope>
    <source>
        <strain evidence="9">EP155</strain>
    </source>
</reference>
<evidence type="ECO:0000256" key="4">
    <source>
        <dbReference type="ARBA" id="ARBA00022801"/>
    </source>
</evidence>
<dbReference type="PROSITE" id="PS51462">
    <property type="entry name" value="NUDIX"/>
    <property type="match status" value="1"/>
</dbReference>
<keyword evidence="6" id="KW-0464">Manganese</keyword>
<keyword evidence="3" id="KW-0479">Metal-binding</keyword>
<evidence type="ECO:0000256" key="3">
    <source>
        <dbReference type="ARBA" id="ARBA00022723"/>
    </source>
</evidence>
<evidence type="ECO:0000256" key="5">
    <source>
        <dbReference type="ARBA" id="ARBA00022842"/>
    </source>
</evidence>
<dbReference type="CDD" id="cd03426">
    <property type="entry name" value="NUDIX_CoAse_Nudt7"/>
    <property type="match status" value="1"/>
</dbReference>
<dbReference type="PANTHER" id="PTHR12992">
    <property type="entry name" value="NUDIX HYDROLASE"/>
    <property type="match status" value="1"/>
</dbReference>
<dbReference type="SUPFAM" id="SSF55811">
    <property type="entry name" value="Nudix"/>
    <property type="match status" value="1"/>
</dbReference>
<comment type="caution">
    <text evidence="9">The sequence shown here is derived from an EMBL/GenBank/DDBJ whole genome shotgun (WGS) entry which is preliminary data.</text>
</comment>
<accession>A0A9P5CSG1</accession>
<comment type="cofactor">
    <cofactor evidence="1">
        <name>Mn(2+)</name>
        <dbReference type="ChEBI" id="CHEBI:29035"/>
    </cofactor>
</comment>